<accession>A0A1M6PDA8</accession>
<dbReference type="PANTHER" id="PTHR38764">
    <property type="entry name" value="ACYL CARRIER PROTEIN PHOSPHODIESTERASE"/>
    <property type="match status" value="1"/>
</dbReference>
<dbReference type="PANTHER" id="PTHR38764:SF1">
    <property type="entry name" value="ACYL CARRIER PROTEIN PHOSPHODIESTERASE"/>
    <property type="match status" value="1"/>
</dbReference>
<gene>
    <name evidence="5" type="ORF">SAMN05192556_101699</name>
</gene>
<dbReference type="GO" id="GO:0008770">
    <property type="term" value="F:[acyl-carrier-protein] phosphodiesterase activity"/>
    <property type="evidence" value="ECO:0007669"/>
    <property type="project" value="InterPro"/>
</dbReference>
<keyword evidence="2" id="KW-0378">Hydrolase</keyword>
<evidence type="ECO:0000256" key="1">
    <source>
        <dbReference type="ARBA" id="ARBA00022516"/>
    </source>
</evidence>
<proteinExistence type="predicted"/>
<keyword evidence="4" id="KW-0276">Fatty acid metabolism</keyword>
<evidence type="ECO:0000313" key="5">
    <source>
        <dbReference type="EMBL" id="SHK05907.1"/>
    </source>
</evidence>
<reference evidence="6" key="1">
    <citation type="submission" date="2016-11" db="EMBL/GenBank/DDBJ databases">
        <authorList>
            <person name="Varghese N."/>
            <person name="Submissions S."/>
        </authorList>
    </citation>
    <scope>NUCLEOTIDE SEQUENCE [LARGE SCALE GENOMIC DNA]</scope>
    <source>
        <strain evidence="6">ALO Sharm</strain>
    </source>
</reference>
<evidence type="ECO:0000313" key="6">
    <source>
        <dbReference type="Proteomes" id="UP000184248"/>
    </source>
</evidence>
<keyword evidence="3" id="KW-0443">Lipid metabolism</keyword>
<dbReference type="InterPro" id="IPR007431">
    <property type="entry name" value="ACP_PD"/>
</dbReference>
<dbReference type="Proteomes" id="UP000184248">
    <property type="component" value="Unassembled WGS sequence"/>
</dbReference>
<keyword evidence="1" id="KW-0444">Lipid biosynthesis</keyword>
<dbReference type="OrthoDB" id="8442777at2"/>
<evidence type="ECO:0000256" key="3">
    <source>
        <dbReference type="ARBA" id="ARBA00023098"/>
    </source>
</evidence>
<name>A0A1M6PDA8_9GAMM</name>
<keyword evidence="6" id="KW-1185">Reference proteome</keyword>
<organism evidence="5 6">
    <name type="scientific">Halomonas caseinilytica</name>
    <dbReference type="NCBI Taxonomy" id="438744"/>
    <lineage>
        <taxon>Bacteria</taxon>
        <taxon>Pseudomonadati</taxon>
        <taxon>Pseudomonadota</taxon>
        <taxon>Gammaproteobacteria</taxon>
        <taxon>Oceanospirillales</taxon>
        <taxon>Halomonadaceae</taxon>
        <taxon>Halomonas</taxon>
    </lineage>
</organism>
<sequence length="187" mass="21150">MNFLAHGWLARGGSDDFLYGNLIADGVKGVELDAWGEEVAGGIRHHRRVDAYVDAHPVVREARARAPSPQRRYAGIALDLLWDHFLARQLMTPERDVLVMRCYRVLEGRVAPARLEAMMPALIRQDWLRGYADFSFTCRAVAGVGRRITGPNHLARLVPWMERDYVRLAKDFEALWGDLEGELSVAP</sequence>
<dbReference type="AlphaFoldDB" id="A0A1M6PDA8"/>
<dbReference type="GO" id="GO:0006633">
    <property type="term" value="P:fatty acid biosynthetic process"/>
    <property type="evidence" value="ECO:0007669"/>
    <property type="project" value="UniProtKB-KW"/>
</dbReference>
<dbReference type="EMBL" id="FRAL01000001">
    <property type="protein sequence ID" value="SHK05907.1"/>
    <property type="molecule type" value="Genomic_DNA"/>
</dbReference>
<dbReference type="Pfam" id="PF04336">
    <property type="entry name" value="ACP_PD"/>
    <property type="match status" value="1"/>
</dbReference>
<dbReference type="RefSeq" id="WP_064698488.1">
    <property type="nucleotide sequence ID" value="NZ_BDEO01000001.1"/>
</dbReference>
<evidence type="ECO:0000256" key="2">
    <source>
        <dbReference type="ARBA" id="ARBA00022801"/>
    </source>
</evidence>
<evidence type="ECO:0000256" key="4">
    <source>
        <dbReference type="ARBA" id="ARBA00023160"/>
    </source>
</evidence>
<keyword evidence="4" id="KW-0275">Fatty acid biosynthesis</keyword>
<protein>
    <submittedName>
        <fullName evidence="5">Acyl carrier protein phosphodiesterase</fullName>
    </submittedName>
</protein>